<feature type="domain" description="HTH lacI-type" evidence="4">
    <location>
        <begin position="38"/>
        <end position="92"/>
    </location>
</feature>
<evidence type="ECO:0000256" key="2">
    <source>
        <dbReference type="ARBA" id="ARBA00023125"/>
    </source>
</evidence>
<keyword evidence="1" id="KW-0805">Transcription regulation</keyword>
<dbReference type="PANTHER" id="PTHR30146:SF109">
    <property type="entry name" value="HTH-TYPE TRANSCRIPTIONAL REGULATOR GALS"/>
    <property type="match status" value="1"/>
</dbReference>
<gene>
    <name evidence="5" type="ORF">IAB44_05550</name>
</gene>
<protein>
    <submittedName>
        <fullName evidence="5">LacI family DNA-binding transcriptional regulator</fullName>
    </submittedName>
</protein>
<dbReference type="PROSITE" id="PS50932">
    <property type="entry name" value="HTH_LACI_2"/>
    <property type="match status" value="1"/>
</dbReference>
<evidence type="ECO:0000256" key="1">
    <source>
        <dbReference type="ARBA" id="ARBA00023015"/>
    </source>
</evidence>
<proteinExistence type="predicted"/>
<reference evidence="5" key="1">
    <citation type="submission" date="2020-10" db="EMBL/GenBank/DDBJ databases">
        <authorList>
            <person name="Gilroy R."/>
        </authorList>
    </citation>
    <scope>NUCLEOTIDE SEQUENCE</scope>
    <source>
        <strain evidence="5">CHK190-19873</strain>
    </source>
</reference>
<name>A0A9D1ESM2_9FIRM</name>
<keyword evidence="3" id="KW-0804">Transcription</keyword>
<evidence type="ECO:0000256" key="3">
    <source>
        <dbReference type="ARBA" id="ARBA00023163"/>
    </source>
</evidence>
<dbReference type="SMART" id="SM00354">
    <property type="entry name" value="HTH_LACI"/>
    <property type="match status" value="1"/>
</dbReference>
<accession>A0A9D1ESM2</accession>
<reference evidence="5" key="2">
    <citation type="journal article" date="2021" name="PeerJ">
        <title>Extensive microbial diversity within the chicken gut microbiome revealed by metagenomics and culture.</title>
        <authorList>
            <person name="Gilroy R."/>
            <person name="Ravi A."/>
            <person name="Getino M."/>
            <person name="Pursley I."/>
            <person name="Horton D.L."/>
            <person name="Alikhan N.F."/>
            <person name="Baker D."/>
            <person name="Gharbi K."/>
            <person name="Hall N."/>
            <person name="Watson M."/>
            <person name="Adriaenssens E.M."/>
            <person name="Foster-Nyarko E."/>
            <person name="Jarju S."/>
            <person name="Secka A."/>
            <person name="Antonio M."/>
            <person name="Oren A."/>
            <person name="Chaudhuri R.R."/>
            <person name="La Ragione R."/>
            <person name="Hildebrand F."/>
            <person name="Pallen M.J."/>
        </authorList>
    </citation>
    <scope>NUCLEOTIDE SEQUENCE</scope>
    <source>
        <strain evidence="5">CHK190-19873</strain>
    </source>
</reference>
<dbReference type="CDD" id="cd01392">
    <property type="entry name" value="HTH_LacI"/>
    <property type="match status" value="1"/>
</dbReference>
<evidence type="ECO:0000313" key="5">
    <source>
        <dbReference type="EMBL" id="HIS31001.1"/>
    </source>
</evidence>
<dbReference type="EMBL" id="DVIQ01000026">
    <property type="protein sequence ID" value="HIS31001.1"/>
    <property type="molecule type" value="Genomic_DNA"/>
</dbReference>
<comment type="caution">
    <text evidence="5">The sequence shown here is derived from an EMBL/GenBank/DDBJ whole genome shotgun (WGS) entry which is preliminary data.</text>
</comment>
<dbReference type="AlphaFoldDB" id="A0A9D1ESM2"/>
<organism evidence="5 6">
    <name type="scientific">Candidatus Limivivens intestinipullorum</name>
    <dbReference type="NCBI Taxonomy" id="2840858"/>
    <lineage>
        <taxon>Bacteria</taxon>
        <taxon>Bacillati</taxon>
        <taxon>Bacillota</taxon>
        <taxon>Clostridia</taxon>
        <taxon>Lachnospirales</taxon>
        <taxon>Lachnospiraceae</taxon>
        <taxon>Lachnospiraceae incertae sedis</taxon>
        <taxon>Candidatus Limivivens</taxon>
    </lineage>
</organism>
<dbReference type="PANTHER" id="PTHR30146">
    <property type="entry name" value="LACI-RELATED TRANSCRIPTIONAL REPRESSOR"/>
    <property type="match status" value="1"/>
</dbReference>
<dbReference type="SUPFAM" id="SSF53822">
    <property type="entry name" value="Periplasmic binding protein-like I"/>
    <property type="match status" value="1"/>
</dbReference>
<evidence type="ECO:0000259" key="4">
    <source>
        <dbReference type="PROSITE" id="PS50932"/>
    </source>
</evidence>
<dbReference type="InterPro" id="IPR010982">
    <property type="entry name" value="Lambda_DNA-bd_dom_sf"/>
</dbReference>
<dbReference type="Proteomes" id="UP000823935">
    <property type="component" value="Unassembled WGS sequence"/>
</dbReference>
<dbReference type="InterPro" id="IPR046335">
    <property type="entry name" value="LacI/GalR-like_sensor"/>
</dbReference>
<dbReference type="GO" id="GO:0000976">
    <property type="term" value="F:transcription cis-regulatory region binding"/>
    <property type="evidence" value="ECO:0007669"/>
    <property type="project" value="TreeGrafter"/>
</dbReference>
<dbReference type="Pfam" id="PF13377">
    <property type="entry name" value="Peripla_BP_3"/>
    <property type="match status" value="1"/>
</dbReference>
<dbReference type="Pfam" id="PF00356">
    <property type="entry name" value="LacI"/>
    <property type="match status" value="1"/>
</dbReference>
<evidence type="ECO:0000313" key="6">
    <source>
        <dbReference type="Proteomes" id="UP000823935"/>
    </source>
</evidence>
<dbReference type="InterPro" id="IPR028082">
    <property type="entry name" value="Peripla_BP_I"/>
</dbReference>
<dbReference type="Gene3D" id="1.10.260.40">
    <property type="entry name" value="lambda repressor-like DNA-binding domains"/>
    <property type="match status" value="1"/>
</dbReference>
<dbReference type="InterPro" id="IPR000843">
    <property type="entry name" value="HTH_LacI"/>
</dbReference>
<dbReference type="GO" id="GO:0003700">
    <property type="term" value="F:DNA-binding transcription factor activity"/>
    <property type="evidence" value="ECO:0007669"/>
    <property type="project" value="TreeGrafter"/>
</dbReference>
<dbReference type="SUPFAM" id="SSF47413">
    <property type="entry name" value="lambda repressor-like DNA-binding domains"/>
    <property type="match status" value="1"/>
</dbReference>
<sequence length="370" mass="41522">MWKLTKNTGECYDFNRTTDCVKAVRYSGVEMELRRKKVTIEDIANALGCSKTTVSRALSGKGRIGENTREQILNYAKSCGYKPNAAAKALAEKRSFNVGVVLPGDSELMEIPFFQSCLLGIYERASGRNHDVLVVMDRQGQIDGLQRIAEKEKADGVILTRSVLGDPHVAYLLEKQMPFVVIGSCEDRSILQVDNHHVEACREITAYLTQSMKKPALIGGSEDYVVNRRRLRGFTEGIESQRRKVRMDLIYQNCITRTQVEEAVRSALEKQADGIVCMDDKICGYALHCLDTLHVRIPRDIRVASFYSSPYLDNCAPGITSLKFHPKELGSAACQVLLDRIEGKNVPERTLLGYEIVIKDSTKMTGVYRR</sequence>
<keyword evidence="2 5" id="KW-0238">DNA-binding</keyword>
<dbReference type="Gene3D" id="3.40.50.2300">
    <property type="match status" value="2"/>
</dbReference>